<feature type="binding site" evidence="1">
    <location>
        <position position="77"/>
    </location>
    <ligand>
        <name>substrate</name>
    </ligand>
</feature>
<dbReference type="SUPFAM" id="SSF53254">
    <property type="entry name" value="Phosphoglycerate mutase-like"/>
    <property type="match status" value="1"/>
</dbReference>
<proteinExistence type="predicted"/>
<evidence type="ECO:0000313" key="2">
    <source>
        <dbReference type="EMBL" id="PWR21129.1"/>
    </source>
</evidence>
<dbReference type="Pfam" id="PF00300">
    <property type="entry name" value="His_Phos_1"/>
    <property type="match status" value="1"/>
</dbReference>
<sequence>MRIAIRAATTRPFPAAGSPMKTIILLRHAKSSWGDASVEDFDRSLNQRGERAASLVGQFLRHEGLHPDVILCSAARRTRETLVRIEGAMGGDVPALIEKDLYLASATSLLERLRRLSDEAACVLVIGHNPGLEDLAATLIEPLGSPLEEKLAMKYPTAGLAVISVDIGRWHDLKKRGGKLDLFVIPKDLV</sequence>
<evidence type="ECO:0000313" key="3">
    <source>
        <dbReference type="Proteomes" id="UP000245461"/>
    </source>
</evidence>
<dbReference type="OrthoDB" id="9810154at2"/>
<dbReference type="EMBL" id="QGLE01000008">
    <property type="protein sequence ID" value="PWR21129.1"/>
    <property type="molecule type" value="Genomic_DNA"/>
</dbReference>
<comment type="caution">
    <text evidence="2">The sequence shown here is derived from an EMBL/GenBank/DDBJ whole genome shotgun (WGS) entry which is preliminary data.</text>
</comment>
<reference evidence="2 3" key="1">
    <citation type="submission" date="2018-05" db="EMBL/GenBank/DDBJ databases">
        <title>Zavarzinia sp. HR-AS.</title>
        <authorList>
            <person name="Lee Y."/>
            <person name="Jeon C.O."/>
        </authorList>
    </citation>
    <scope>NUCLEOTIDE SEQUENCE [LARGE SCALE GENOMIC DNA]</scope>
    <source>
        <strain evidence="2 3">HR-AS</strain>
    </source>
</reference>
<dbReference type="CDD" id="cd07067">
    <property type="entry name" value="HP_PGM_like"/>
    <property type="match status" value="1"/>
</dbReference>
<dbReference type="InterPro" id="IPR029033">
    <property type="entry name" value="His_PPase_superfam"/>
</dbReference>
<dbReference type="InterPro" id="IPR013078">
    <property type="entry name" value="His_Pase_superF_clade-1"/>
</dbReference>
<accession>A0A317E2B3</accession>
<protein>
    <submittedName>
        <fullName evidence="2">Phosphohistidine phosphatase</fullName>
    </submittedName>
</protein>
<gene>
    <name evidence="2" type="ORF">DKG74_14075</name>
</gene>
<organism evidence="2 3">
    <name type="scientific">Zavarzinia aquatilis</name>
    <dbReference type="NCBI Taxonomy" id="2211142"/>
    <lineage>
        <taxon>Bacteria</taxon>
        <taxon>Pseudomonadati</taxon>
        <taxon>Pseudomonadota</taxon>
        <taxon>Alphaproteobacteria</taxon>
        <taxon>Rhodospirillales</taxon>
        <taxon>Zavarziniaceae</taxon>
        <taxon>Zavarzinia</taxon>
    </lineage>
</organism>
<dbReference type="Gene3D" id="3.40.50.1240">
    <property type="entry name" value="Phosphoglycerate mutase-like"/>
    <property type="match status" value="1"/>
</dbReference>
<name>A0A317E2B3_9PROT</name>
<evidence type="ECO:0000256" key="1">
    <source>
        <dbReference type="PIRSR" id="PIRSR613078-2"/>
    </source>
</evidence>
<dbReference type="AlphaFoldDB" id="A0A317E2B3"/>
<keyword evidence="3" id="KW-1185">Reference proteome</keyword>
<dbReference type="Proteomes" id="UP000245461">
    <property type="component" value="Unassembled WGS sequence"/>
</dbReference>
<dbReference type="PANTHER" id="PTHR47623:SF1">
    <property type="entry name" value="OS09G0287300 PROTEIN"/>
    <property type="match status" value="1"/>
</dbReference>
<dbReference type="PANTHER" id="PTHR47623">
    <property type="entry name" value="OS09G0287300 PROTEIN"/>
    <property type="match status" value="1"/>
</dbReference>